<evidence type="ECO:0000259" key="5">
    <source>
        <dbReference type="Pfam" id="PF01555"/>
    </source>
</evidence>
<dbReference type="InterPro" id="IPR001387">
    <property type="entry name" value="Cro/C1-type_HTH"/>
</dbReference>
<dbReference type="GO" id="GO:0032259">
    <property type="term" value="P:methylation"/>
    <property type="evidence" value="ECO:0007669"/>
    <property type="project" value="UniProtKB-KW"/>
</dbReference>
<evidence type="ECO:0000256" key="2">
    <source>
        <dbReference type="ARBA" id="ARBA00022603"/>
    </source>
</evidence>
<keyword evidence="2 6" id="KW-0489">Methyltransferase</keyword>
<organism evidence="6 7">
    <name type="scientific">Nostoc cf. commune SO-36</name>
    <dbReference type="NCBI Taxonomy" id="449208"/>
    <lineage>
        <taxon>Bacteria</taxon>
        <taxon>Bacillati</taxon>
        <taxon>Cyanobacteriota</taxon>
        <taxon>Cyanophyceae</taxon>
        <taxon>Nostocales</taxon>
        <taxon>Nostocaceae</taxon>
        <taxon>Nostoc</taxon>
    </lineage>
</organism>
<dbReference type="Pfam" id="PF01555">
    <property type="entry name" value="N6_N4_Mtase"/>
    <property type="match status" value="1"/>
</dbReference>
<gene>
    <name evidence="6" type="ORF">ANSO36C_19570</name>
</gene>
<dbReference type="EC" id="2.1.1.-" evidence="4"/>
<sequence length="347" mass="39030">MMTIYLESSEVTLYQGDCLNVLRSLPDDSVNLILTDPPYHTTKKANITGDRDFKTDKSYLNWLDTIAEQWQRVLAPNGSLYCFASLKMAAKVEVLLDERFNVLSSITWTKPNEPGYDGWKQKTKKESLRSWYLNSERIIFAESASKEEQNQTAFGSLLKKTRLAAGLSTIQLTEAIGEYGSVNHGGAVSNWETGRNIPDPIQYEKLKAAFSKLSPQVPPLPDYEKIIRPFYVTADISYTDIWEFPTVKPYPGKHPAEKPLDLITHIIKASSYPGDVVLDSFAGSGVVGQAAKILGRKAILIEIEESLCHTIAQRFSKPSQLLPEPQKPAFDWQQEPLFRLLPNLEAM</sequence>
<evidence type="ECO:0000256" key="4">
    <source>
        <dbReference type="RuleBase" id="RU362026"/>
    </source>
</evidence>
<keyword evidence="3" id="KW-0808">Transferase</keyword>
<name>A0ABM7YZP2_NOSCO</name>
<feature type="domain" description="DNA methylase N-4/N-6" evidence="5">
    <location>
        <begin position="30"/>
        <end position="312"/>
    </location>
</feature>
<accession>A0ABM7YZP2</accession>
<protein>
    <recommendedName>
        <fullName evidence="4">Methyltransferase</fullName>
        <ecNumber evidence="4">2.1.1.-</ecNumber>
    </recommendedName>
</protein>
<comment type="similarity">
    <text evidence="1 4">Belongs to the N(4)/N(6)-methyltransferase family.</text>
</comment>
<dbReference type="InterPro" id="IPR001091">
    <property type="entry name" value="RM_Methyltransferase"/>
</dbReference>
<dbReference type="InterPro" id="IPR010982">
    <property type="entry name" value="Lambda_DNA-bd_dom_sf"/>
</dbReference>
<evidence type="ECO:0000256" key="1">
    <source>
        <dbReference type="ARBA" id="ARBA00006594"/>
    </source>
</evidence>
<dbReference type="SUPFAM" id="SSF47413">
    <property type="entry name" value="lambda repressor-like DNA-binding domains"/>
    <property type="match status" value="1"/>
</dbReference>
<evidence type="ECO:0000313" key="7">
    <source>
        <dbReference type="Proteomes" id="UP001055453"/>
    </source>
</evidence>
<proteinExistence type="inferred from homology"/>
<evidence type="ECO:0000313" key="6">
    <source>
        <dbReference type="EMBL" id="BDI16155.1"/>
    </source>
</evidence>
<keyword evidence="7" id="KW-1185">Reference proteome</keyword>
<dbReference type="GO" id="GO:0008168">
    <property type="term" value="F:methyltransferase activity"/>
    <property type="evidence" value="ECO:0007669"/>
    <property type="project" value="UniProtKB-KW"/>
</dbReference>
<dbReference type="Gene3D" id="1.10.260.40">
    <property type="entry name" value="lambda repressor-like DNA-binding domains"/>
    <property type="match status" value="1"/>
</dbReference>
<dbReference type="InterPro" id="IPR002941">
    <property type="entry name" value="DNA_methylase_N4/N6"/>
</dbReference>
<dbReference type="Gene3D" id="3.40.50.150">
    <property type="entry name" value="Vaccinia Virus protein VP39"/>
    <property type="match status" value="1"/>
</dbReference>
<evidence type="ECO:0000256" key="3">
    <source>
        <dbReference type="ARBA" id="ARBA00022679"/>
    </source>
</evidence>
<dbReference type="PROSITE" id="PS00092">
    <property type="entry name" value="N6_MTASE"/>
    <property type="match status" value="1"/>
</dbReference>
<dbReference type="InterPro" id="IPR029063">
    <property type="entry name" value="SAM-dependent_MTases_sf"/>
</dbReference>
<dbReference type="InterPro" id="IPR002052">
    <property type="entry name" value="DNA_methylase_N6_adenine_CS"/>
</dbReference>
<dbReference type="PRINTS" id="PR00508">
    <property type="entry name" value="S21N4MTFRASE"/>
</dbReference>
<dbReference type="Proteomes" id="UP001055453">
    <property type="component" value="Chromosome"/>
</dbReference>
<dbReference type="SUPFAM" id="SSF53335">
    <property type="entry name" value="S-adenosyl-L-methionine-dependent methyltransferases"/>
    <property type="match status" value="1"/>
</dbReference>
<dbReference type="EMBL" id="AP025732">
    <property type="protein sequence ID" value="BDI16155.1"/>
    <property type="molecule type" value="Genomic_DNA"/>
</dbReference>
<reference evidence="6" key="1">
    <citation type="submission" date="2022-04" db="EMBL/GenBank/DDBJ databases">
        <title>Complete genome sequence of a cyanobacterium, Nostoc sp. SO-36, isolated in Antarctica.</title>
        <authorList>
            <person name="Kanesaki Y."/>
            <person name="Effendi D."/>
            <person name="Sakamoto T."/>
            <person name="Ohtani S."/>
            <person name="Awai K."/>
        </authorList>
    </citation>
    <scope>NUCLEOTIDE SEQUENCE</scope>
    <source>
        <strain evidence="6">SO-36</strain>
    </source>
</reference>
<dbReference type="CDD" id="cd00093">
    <property type="entry name" value="HTH_XRE"/>
    <property type="match status" value="1"/>
</dbReference>